<keyword evidence="1" id="KW-0396">Initiation factor</keyword>
<dbReference type="Gene3D" id="3.10.20.80">
    <property type="entry name" value="Translation initiation factor 3 (IF-3), N-terminal domain"/>
    <property type="match status" value="1"/>
</dbReference>
<dbReference type="GO" id="GO:0043022">
    <property type="term" value="F:ribosome binding"/>
    <property type="evidence" value="ECO:0007669"/>
    <property type="project" value="TreeGrafter"/>
</dbReference>
<dbReference type="GO" id="GO:0032790">
    <property type="term" value="P:ribosome disassembly"/>
    <property type="evidence" value="ECO:0007669"/>
    <property type="project" value="TreeGrafter"/>
</dbReference>
<dbReference type="FunFam" id="3.10.20.80:FF:000001">
    <property type="entry name" value="Translation initiation factor IF-3"/>
    <property type="match status" value="1"/>
</dbReference>
<dbReference type="GO" id="GO:0005829">
    <property type="term" value="C:cytosol"/>
    <property type="evidence" value="ECO:0007669"/>
    <property type="project" value="TreeGrafter"/>
</dbReference>
<dbReference type="AlphaFoldDB" id="X1SV23"/>
<dbReference type="PANTHER" id="PTHR10938">
    <property type="entry name" value="TRANSLATION INITIATION FACTOR IF-3"/>
    <property type="match status" value="1"/>
</dbReference>
<proteinExistence type="predicted"/>
<dbReference type="PANTHER" id="PTHR10938:SF0">
    <property type="entry name" value="TRANSLATION INITIATION FACTOR IF-3, MITOCHONDRIAL"/>
    <property type="match status" value="1"/>
</dbReference>
<feature type="non-terminal residue" evidence="4">
    <location>
        <position position="76"/>
    </location>
</feature>
<dbReference type="InterPro" id="IPR019814">
    <property type="entry name" value="Translation_initiation_fac_3_N"/>
</dbReference>
<evidence type="ECO:0000313" key="4">
    <source>
        <dbReference type="EMBL" id="GAI82956.1"/>
    </source>
</evidence>
<dbReference type="GO" id="GO:0016020">
    <property type="term" value="C:membrane"/>
    <property type="evidence" value="ECO:0007669"/>
    <property type="project" value="TreeGrafter"/>
</dbReference>
<organism evidence="4">
    <name type="scientific">marine sediment metagenome</name>
    <dbReference type="NCBI Taxonomy" id="412755"/>
    <lineage>
        <taxon>unclassified sequences</taxon>
        <taxon>metagenomes</taxon>
        <taxon>ecological metagenomes</taxon>
    </lineage>
</organism>
<gene>
    <name evidence="4" type="ORF">S12H4_17068</name>
</gene>
<accession>X1SV23</accession>
<sequence length="76" mass="8795">MEEVNKDIVKKLRVNEEIKTREVRLVGEKGEQLGVMPLFQALETARKRSFDLVEVAATAVPPVCRLLDYGKYKYER</sequence>
<dbReference type="NCBIfam" id="TIGR00168">
    <property type="entry name" value="infC"/>
    <property type="match status" value="1"/>
</dbReference>
<keyword evidence="2" id="KW-0648">Protein biosynthesis</keyword>
<protein>
    <recommendedName>
        <fullName evidence="3">Translation initiation factor 3 N-terminal domain-containing protein</fullName>
    </recommendedName>
</protein>
<evidence type="ECO:0000259" key="3">
    <source>
        <dbReference type="Pfam" id="PF05198"/>
    </source>
</evidence>
<evidence type="ECO:0000256" key="2">
    <source>
        <dbReference type="ARBA" id="ARBA00022917"/>
    </source>
</evidence>
<comment type="caution">
    <text evidence="4">The sequence shown here is derived from an EMBL/GenBank/DDBJ whole genome shotgun (WGS) entry which is preliminary data.</text>
</comment>
<dbReference type="GO" id="GO:0003743">
    <property type="term" value="F:translation initiation factor activity"/>
    <property type="evidence" value="ECO:0007669"/>
    <property type="project" value="UniProtKB-KW"/>
</dbReference>
<reference evidence="4" key="1">
    <citation type="journal article" date="2014" name="Front. Microbiol.">
        <title>High frequency of phylogenetically diverse reductive dehalogenase-homologous genes in deep subseafloor sedimentary metagenomes.</title>
        <authorList>
            <person name="Kawai M."/>
            <person name="Futagami T."/>
            <person name="Toyoda A."/>
            <person name="Takaki Y."/>
            <person name="Nishi S."/>
            <person name="Hori S."/>
            <person name="Arai W."/>
            <person name="Tsubouchi T."/>
            <person name="Morono Y."/>
            <person name="Uchiyama I."/>
            <person name="Ito T."/>
            <person name="Fujiyama A."/>
            <person name="Inagaki F."/>
            <person name="Takami H."/>
        </authorList>
    </citation>
    <scope>NUCLEOTIDE SEQUENCE</scope>
    <source>
        <strain evidence="4">Expedition CK06-06</strain>
    </source>
</reference>
<dbReference type="SUPFAM" id="SSF54364">
    <property type="entry name" value="Translation initiation factor IF3, N-terminal domain"/>
    <property type="match status" value="1"/>
</dbReference>
<dbReference type="Pfam" id="PF05198">
    <property type="entry name" value="IF3_N"/>
    <property type="match status" value="1"/>
</dbReference>
<name>X1SV23_9ZZZZ</name>
<evidence type="ECO:0000256" key="1">
    <source>
        <dbReference type="ARBA" id="ARBA00022540"/>
    </source>
</evidence>
<dbReference type="InterPro" id="IPR036787">
    <property type="entry name" value="T_IF-3_N_sf"/>
</dbReference>
<dbReference type="EMBL" id="BARW01008305">
    <property type="protein sequence ID" value="GAI82956.1"/>
    <property type="molecule type" value="Genomic_DNA"/>
</dbReference>
<feature type="domain" description="Translation initiation factor 3 N-terminal" evidence="3">
    <location>
        <begin position="14"/>
        <end position="75"/>
    </location>
</feature>
<dbReference type="InterPro" id="IPR001288">
    <property type="entry name" value="Translation_initiation_fac_3"/>
</dbReference>